<dbReference type="GO" id="GO:0043248">
    <property type="term" value="P:proteasome assembly"/>
    <property type="evidence" value="ECO:0007669"/>
    <property type="project" value="InterPro"/>
</dbReference>
<dbReference type="EMBL" id="GL379791">
    <property type="protein sequence ID" value="EGT51954.1"/>
    <property type="molecule type" value="Genomic_DNA"/>
</dbReference>
<dbReference type="OMA" id="WFNWLGE"/>
<dbReference type="PANTHER" id="PTHR13554">
    <property type="entry name" value="26S PROTEASOME NON-ATPASE REGULATORY SUBUNIT 5-RELATED"/>
    <property type="match status" value="1"/>
</dbReference>
<evidence type="ECO:0000313" key="2">
    <source>
        <dbReference type="Proteomes" id="UP000008068"/>
    </source>
</evidence>
<dbReference type="STRING" id="135651.G0MEA8"/>
<dbReference type="OrthoDB" id="10250600at2759"/>
<dbReference type="AlphaFoldDB" id="G0MEA8"/>
<dbReference type="GO" id="GO:0005829">
    <property type="term" value="C:cytosol"/>
    <property type="evidence" value="ECO:0007669"/>
    <property type="project" value="TreeGrafter"/>
</dbReference>
<dbReference type="Proteomes" id="UP000008068">
    <property type="component" value="Unassembled WGS sequence"/>
</dbReference>
<organism evidence="2">
    <name type="scientific">Caenorhabditis brenneri</name>
    <name type="common">Nematode worm</name>
    <dbReference type="NCBI Taxonomy" id="135651"/>
    <lineage>
        <taxon>Eukaryota</taxon>
        <taxon>Metazoa</taxon>
        <taxon>Ecdysozoa</taxon>
        <taxon>Nematoda</taxon>
        <taxon>Chromadorea</taxon>
        <taxon>Rhabditida</taxon>
        <taxon>Rhabditina</taxon>
        <taxon>Rhabditomorpha</taxon>
        <taxon>Rhabditoidea</taxon>
        <taxon>Rhabditidae</taxon>
        <taxon>Peloderinae</taxon>
        <taxon>Caenorhabditis</taxon>
    </lineage>
</organism>
<dbReference type="InParanoid" id="G0MEA8"/>
<reference evidence="2" key="1">
    <citation type="submission" date="2011-07" db="EMBL/GenBank/DDBJ databases">
        <authorList>
            <consortium name="Caenorhabditis brenneri Sequencing and Analysis Consortium"/>
            <person name="Wilson R.K."/>
        </authorList>
    </citation>
    <scope>NUCLEOTIDE SEQUENCE [LARGE SCALE GENOMIC DNA]</scope>
    <source>
        <strain evidence="2">PB2801</strain>
    </source>
</reference>
<dbReference type="HOGENOM" id="CLU_537757_0_0_1"/>
<evidence type="ECO:0000313" key="1">
    <source>
        <dbReference type="EMBL" id="EGT51954.1"/>
    </source>
</evidence>
<gene>
    <name evidence="1" type="ORF">CAEBREN_21343</name>
</gene>
<dbReference type="FunCoup" id="G0MEA8">
    <property type="interactions" value="4"/>
</dbReference>
<proteinExistence type="predicted"/>
<dbReference type="InterPro" id="IPR019538">
    <property type="entry name" value="PSMD5"/>
</dbReference>
<evidence type="ECO:0008006" key="3">
    <source>
        <dbReference type="Google" id="ProtNLM"/>
    </source>
</evidence>
<name>G0MEA8_CAEBE</name>
<dbReference type="PANTHER" id="PTHR13554:SF10">
    <property type="entry name" value="26S PROTEASOME NON-ATPASE REGULATORY SUBUNIT 5"/>
    <property type="match status" value="1"/>
</dbReference>
<keyword evidence="2" id="KW-1185">Reference proteome</keyword>
<dbReference type="eggNOG" id="KOG4413">
    <property type="taxonomic scope" value="Eukaryota"/>
</dbReference>
<protein>
    <recommendedName>
        <fullName evidence="3">26S proteasome non-ATPase regulatory subunit 5</fullName>
    </recommendedName>
</protein>
<dbReference type="Pfam" id="PF10508">
    <property type="entry name" value="Proteasom_PSMB"/>
    <property type="match status" value="1"/>
</dbReference>
<sequence length="491" mass="55278">MTTSADYENTIESWRNDYISNRSPKKGWEILENLVKMQFEIAQQMDTDDGPATEIAEFDDFSTSKLIKLIIGDISSKDLLADHQILLLEFIPNAHPNILRHVVQTIRMKEGAISILNTSALAVGIALARRVTDSETGEEIARLMAHLVENPLICEELKSQLNANNGKESSVLRSRIYSIAAERARISSDSTCIQWLHDEILKSVVDTKDVLAQLDALDTFVDIALSGKENAETLLDSGVVKKVYEVMEFARESPDCGEMYLYGTRFLCYTARSCPRVLTTFPDFVHRLMNEIRMFDMLSVTSRLGAFDHFASMCYSVEAKTTMENMFKDSKDLDNTLGAAGAACAMGTMEMKCRTLQAVTLIFENATNELAEKWYERLGGNALTHVAVSTVKKPFPELKASIYDFWQQLFVYPTVAKSFVAFQGFIDWALDETSENSQEHEFRKRQTIHRVIELSEKNGDVVKVDPEVVGRLKKYLQPASAPAPRVEEMAL</sequence>
<accession>G0MEA8</accession>